<accession>A0A5R9RRM2</accession>
<evidence type="ECO:0000313" key="2">
    <source>
        <dbReference type="Proteomes" id="UP000306635"/>
    </source>
</evidence>
<reference evidence="1 2" key="1">
    <citation type="submission" date="2019-04" db="EMBL/GenBank/DDBJ databases">
        <authorList>
            <person name="Li M."/>
        </authorList>
    </citation>
    <scope>NUCLEOTIDE SEQUENCE [LARGE SCALE GENOMIC DNA]</scope>
    <source>
        <strain evidence="1 2">LAM1902</strain>
    </source>
</reference>
<dbReference type="RefSeq" id="WP_138520429.1">
    <property type="nucleotide sequence ID" value="NZ_JAOCBK010000010.1"/>
</dbReference>
<proteinExistence type="predicted"/>
<dbReference type="Proteomes" id="UP000306635">
    <property type="component" value="Unassembled WGS sequence"/>
</dbReference>
<name>A0A5R9RRM2_9PSED</name>
<protein>
    <submittedName>
        <fullName evidence="1">Uncharacterized protein</fullName>
    </submittedName>
</protein>
<keyword evidence="2" id="KW-1185">Reference proteome</keyword>
<comment type="caution">
    <text evidence="1">The sequence shown here is derived from an EMBL/GenBank/DDBJ whole genome shotgun (WGS) entry which is preliminary data.</text>
</comment>
<evidence type="ECO:0000313" key="1">
    <source>
        <dbReference type="EMBL" id="TLX80151.1"/>
    </source>
</evidence>
<dbReference type="OrthoDB" id="9806181at2"/>
<sequence>MSRPASVAELFREEPIQWGLRGDPYLWREMAEHLADTPWPVSEEELTQRLMQLFEQLAGISLDDPRPVHLPRHAHGGMSSGMISSTFWRERAIPLLVERYRTMSRQT</sequence>
<organism evidence="1 2">
    <name type="scientific">Pseudomonas nicosulfuronedens</name>
    <dbReference type="NCBI Taxonomy" id="2571105"/>
    <lineage>
        <taxon>Bacteria</taxon>
        <taxon>Pseudomonadati</taxon>
        <taxon>Pseudomonadota</taxon>
        <taxon>Gammaproteobacteria</taxon>
        <taxon>Pseudomonadales</taxon>
        <taxon>Pseudomonadaceae</taxon>
        <taxon>Pseudomonas</taxon>
    </lineage>
</organism>
<dbReference type="EMBL" id="SWDV01000003">
    <property type="protein sequence ID" value="TLX80151.1"/>
    <property type="molecule type" value="Genomic_DNA"/>
</dbReference>
<gene>
    <name evidence="1" type="ORF">FAS41_04460</name>
</gene>
<dbReference type="AlphaFoldDB" id="A0A5R9RRM2"/>